<dbReference type="AlphaFoldDB" id="A0A7Y9NJB1"/>
<evidence type="ECO:0000313" key="3">
    <source>
        <dbReference type="Proteomes" id="UP000534186"/>
    </source>
</evidence>
<keyword evidence="1" id="KW-0472">Membrane</keyword>
<evidence type="ECO:0000313" key="2">
    <source>
        <dbReference type="EMBL" id="NYF50416.1"/>
    </source>
</evidence>
<protein>
    <submittedName>
        <fullName evidence="2">Uncharacterized protein</fullName>
    </submittedName>
</protein>
<feature type="transmembrane region" description="Helical" evidence="1">
    <location>
        <begin position="65"/>
        <end position="85"/>
    </location>
</feature>
<gene>
    <name evidence="2" type="ORF">HDF12_000781</name>
</gene>
<sequence length="119" mass="12830">MILLFRFLIPATIALYSLFLMPGISFGFHHVNQTDLPGVYLSLAMVPLLLPAALLTLITPRWGSLALATVGGLGILGVLLTPSFFSSPFYVGLGPAMFLLALADGSALHWFKTRKVMPI</sequence>
<keyword evidence="1" id="KW-1133">Transmembrane helix</keyword>
<dbReference type="Proteomes" id="UP000534186">
    <property type="component" value="Unassembled WGS sequence"/>
</dbReference>
<feature type="transmembrane region" description="Helical" evidence="1">
    <location>
        <begin position="40"/>
        <end position="58"/>
    </location>
</feature>
<reference evidence="2 3" key="1">
    <citation type="submission" date="2020-07" db="EMBL/GenBank/DDBJ databases">
        <title>Genomic Encyclopedia of Type Strains, Phase IV (KMG-V): Genome sequencing to study the core and pangenomes of soil and plant-associated prokaryotes.</title>
        <authorList>
            <person name="Whitman W."/>
        </authorList>
    </citation>
    <scope>NUCLEOTIDE SEQUENCE [LARGE SCALE GENOMIC DNA]</scope>
    <source>
        <strain evidence="2 3">M8UP30</strain>
    </source>
</reference>
<organism evidence="2 3">
    <name type="scientific">Tunturiibacter lichenicola</name>
    <dbReference type="NCBI Taxonomy" id="2051959"/>
    <lineage>
        <taxon>Bacteria</taxon>
        <taxon>Pseudomonadati</taxon>
        <taxon>Acidobacteriota</taxon>
        <taxon>Terriglobia</taxon>
        <taxon>Terriglobales</taxon>
        <taxon>Acidobacteriaceae</taxon>
        <taxon>Tunturiibacter</taxon>
    </lineage>
</organism>
<dbReference type="EMBL" id="JACCCV010000001">
    <property type="protein sequence ID" value="NYF50416.1"/>
    <property type="molecule type" value="Genomic_DNA"/>
</dbReference>
<keyword evidence="1" id="KW-0812">Transmembrane</keyword>
<comment type="caution">
    <text evidence="2">The sequence shown here is derived from an EMBL/GenBank/DDBJ whole genome shotgun (WGS) entry which is preliminary data.</text>
</comment>
<feature type="transmembrane region" description="Helical" evidence="1">
    <location>
        <begin position="7"/>
        <end position="28"/>
    </location>
</feature>
<name>A0A7Y9NJB1_9BACT</name>
<feature type="transmembrane region" description="Helical" evidence="1">
    <location>
        <begin position="91"/>
        <end position="111"/>
    </location>
</feature>
<accession>A0A7Y9NJB1</accession>
<evidence type="ECO:0000256" key="1">
    <source>
        <dbReference type="SAM" id="Phobius"/>
    </source>
</evidence>
<proteinExistence type="predicted"/>